<feature type="non-terminal residue" evidence="1">
    <location>
        <position position="45"/>
    </location>
</feature>
<organism evidence="1 2">
    <name type="scientific">Racocetra persica</name>
    <dbReference type="NCBI Taxonomy" id="160502"/>
    <lineage>
        <taxon>Eukaryota</taxon>
        <taxon>Fungi</taxon>
        <taxon>Fungi incertae sedis</taxon>
        <taxon>Mucoromycota</taxon>
        <taxon>Glomeromycotina</taxon>
        <taxon>Glomeromycetes</taxon>
        <taxon>Diversisporales</taxon>
        <taxon>Gigasporaceae</taxon>
        <taxon>Racocetra</taxon>
    </lineage>
</organism>
<accession>A0ACA9RQS1</accession>
<feature type="non-terminal residue" evidence="1">
    <location>
        <position position="1"/>
    </location>
</feature>
<gene>
    <name evidence="1" type="ORF">RPERSI_LOCUS21490</name>
</gene>
<evidence type="ECO:0000313" key="1">
    <source>
        <dbReference type="EMBL" id="CAG8803281.1"/>
    </source>
</evidence>
<comment type="caution">
    <text evidence="1">The sequence shown here is derived from an EMBL/GenBank/DDBJ whole genome shotgun (WGS) entry which is preliminary data.</text>
</comment>
<sequence length="45" mass="5314">TYELKSVFQIFGEMFFARSDDFETQPEDNHFLLLKQNSLLAADKE</sequence>
<keyword evidence="2" id="KW-1185">Reference proteome</keyword>
<evidence type="ECO:0000313" key="2">
    <source>
        <dbReference type="Proteomes" id="UP000789920"/>
    </source>
</evidence>
<proteinExistence type="predicted"/>
<reference evidence="1" key="1">
    <citation type="submission" date="2021-06" db="EMBL/GenBank/DDBJ databases">
        <authorList>
            <person name="Kallberg Y."/>
            <person name="Tangrot J."/>
            <person name="Rosling A."/>
        </authorList>
    </citation>
    <scope>NUCLEOTIDE SEQUENCE</scope>
    <source>
        <strain evidence="1">MA461A</strain>
    </source>
</reference>
<dbReference type="Proteomes" id="UP000789920">
    <property type="component" value="Unassembled WGS sequence"/>
</dbReference>
<protein>
    <submittedName>
        <fullName evidence="1">5516_t:CDS:1</fullName>
    </submittedName>
</protein>
<dbReference type="EMBL" id="CAJVQC010063021">
    <property type="protein sequence ID" value="CAG8803281.1"/>
    <property type="molecule type" value="Genomic_DNA"/>
</dbReference>
<name>A0ACA9RQS1_9GLOM</name>